<evidence type="ECO:0000256" key="1">
    <source>
        <dbReference type="ARBA" id="ARBA00004651"/>
    </source>
</evidence>
<evidence type="ECO:0000256" key="6">
    <source>
        <dbReference type="SAM" id="Phobius"/>
    </source>
</evidence>
<name>A0A0H3NY23_YERE1</name>
<evidence type="ECO:0000256" key="2">
    <source>
        <dbReference type="ARBA" id="ARBA00022475"/>
    </source>
</evidence>
<dbReference type="AlphaFoldDB" id="A0A0H3NY23"/>
<keyword evidence="3 6" id="KW-0812">Transmembrane</keyword>
<dbReference type="PANTHER" id="PTHR32322">
    <property type="entry name" value="INNER MEMBRANE TRANSPORTER"/>
    <property type="match status" value="1"/>
</dbReference>
<dbReference type="GO" id="GO:0016020">
    <property type="term" value="C:membrane"/>
    <property type="evidence" value="ECO:0007669"/>
    <property type="project" value="UniProtKB-SubCell"/>
</dbReference>
<feature type="domain" description="EamA" evidence="7">
    <location>
        <begin position="8"/>
        <end position="140"/>
    </location>
</feature>
<evidence type="ECO:0000256" key="3">
    <source>
        <dbReference type="ARBA" id="ARBA00022692"/>
    </source>
</evidence>
<dbReference type="InterPro" id="IPR000620">
    <property type="entry name" value="EamA_dom"/>
</dbReference>
<accession>A0A0H3NY23</accession>
<dbReference type="RefSeq" id="WP_013749484.1">
    <property type="nucleotide sequence ID" value="NC_017565.1"/>
</dbReference>
<keyword evidence="2" id="KW-1003">Cell membrane</keyword>
<feature type="transmembrane region" description="Helical" evidence="6">
    <location>
        <begin position="95"/>
        <end position="117"/>
    </location>
</feature>
<feature type="transmembrane region" description="Helical" evidence="6">
    <location>
        <begin position="152"/>
        <end position="170"/>
    </location>
</feature>
<feature type="domain" description="EamA" evidence="7">
    <location>
        <begin position="153"/>
        <end position="288"/>
    </location>
</feature>
<sequence length="291" mass="32239">MLMKNFLVILLFIMVSVTWGTTWLAMKLTVETIPPIFATGIRFMLAAPVLILISVLTKTRLLFPDGQKFFQLFVCIFYFSIPFSLMIYGETYVSPALASIIFSSMPVCVLFFSWLLLNERVGIIAILGLVTSTVSLLAILFIETNIGSNNQWVGIISLVIAVIMHALVYVQCKKRSCSVSVLTFNAIPSLVAGILLCIVGWIAEQPVISKFSQQSLLSVIYLGIIAGVFGILCYFQLQNKASAFQASTVFLVFPIIALLLDGYVYGRYFSLYSILLIIPLLTGVLLISLRK</sequence>
<protein>
    <submittedName>
        <fullName evidence="8">Permease of the drug/metabolite transporter (DMT) superfamily</fullName>
    </submittedName>
</protein>
<dbReference type="GeneID" id="31412256"/>
<evidence type="ECO:0000313" key="8">
    <source>
        <dbReference type="EMBL" id="CBY78120.1"/>
    </source>
</evidence>
<feature type="transmembrane region" description="Helical" evidence="6">
    <location>
        <begin position="124"/>
        <end position="146"/>
    </location>
</feature>
<feature type="transmembrane region" description="Helical" evidence="6">
    <location>
        <begin position="215"/>
        <end position="235"/>
    </location>
</feature>
<dbReference type="EMBL" id="FR745874">
    <property type="protein sequence ID" value="CBY78120.1"/>
    <property type="molecule type" value="Genomic_DNA"/>
</dbReference>
<feature type="transmembrane region" description="Helical" evidence="6">
    <location>
        <begin position="36"/>
        <end position="57"/>
    </location>
</feature>
<feature type="transmembrane region" description="Helical" evidence="6">
    <location>
        <begin position="247"/>
        <end position="265"/>
    </location>
</feature>
<dbReference type="PANTHER" id="PTHR32322:SF14">
    <property type="entry name" value="PROTEIN PAGO"/>
    <property type="match status" value="1"/>
</dbReference>
<dbReference type="Proteomes" id="UP000008084">
    <property type="component" value="Plasmid pYV03"/>
</dbReference>
<evidence type="ECO:0000313" key="9">
    <source>
        <dbReference type="Proteomes" id="UP000008084"/>
    </source>
</evidence>
<dbReference type="InterPro" id="IPR050638">
    <property type="entry name" value="AA-Vitamin_Transporters"/>
</dbReference>
<dbReference type="PATRIC" id="fig|930944.6.peg.4350"/>
<dbReference type="Pfam" id="PF00892">
    <property type="entry name" value="EamA"/>
    <property type="match status" value="2"/>
</dbReference>
<gene>
    <name evidence="8" type="ordered locus">Y11_p0231</name>
</gene>
<feature type="transmembrane region" description="Helical" evidence="6">
    <location>
        <begin position="69"/>
        <end position="89"/>
    </location>
</feature>
<keyword evidence="5 6" id="KW-0472">Membrane</keyword>
<proteinExistence type="predicted"/>
<comment type="subcellular location">
    <subcellularLocation>
        <location evidence="1">Cell membrane</location>
        <topology evidence="1">Multi-pass membrane protein</topology>
    </subcellularLocation>
</comment>
<reference evidence="8 9" key="1">
    <citation type="journal article" date="2011" name="J. Bacteriol.">
        <title>Complete genome sequence of Yersinia enterocolitica subsp. palearctica serogroup O:3.</title>
        <authorList>
            <person name="Batzilla J."/>
            <person name="Hoper D."/>
            <person name="Antonenka U."/>
            <person name="Heesemann J."/>
            <person name="Rakin A."/>
        </authorList>
    </citation>
    <scope>NUCLEOTIDE SEQUENCE [LARGE SCALE GENOMIC DNA]</scope>
    <source>
        <strain evidence="9">DSM 13030 / CIP 106945 / Y11</strain>
        <plasmid evidence="8 9">pYV03</plasmid>
    </source>
</reference>
<dbReference type="InterPro" id="IPR037185">
    <property type="entry name" value="EmrE-like"/>
</dbReference>
<geneLocation type="plasmid" evidence="8 9">
    <name>pYV03</name>
</geneLocation>
<feature type="transmembrane region" description="Helical" evidence="6">
    <location>
        <begin position="271"/>
        <end position="289"/>
    </location>
</feature>
<evidence type="ECO:0000256" key="5">
    <source>
        <dbReference type="ARBA" id="ARBA00023136"/>
    </source>
</evidence>
<keyword evidence="4 6" id="KW-1133">Transmembrane helix</keyword>
<dbReference type="SUPFAM" id="SSF103481">
    <property type="entry name" value="Multidrug resistance efflux transporter EmrE"/>
    <property type="match status" value="2"/>
</dbReference>
<feature type="transmembrane region" description="Helical" evidence="6">
    <location>
        <begin position="182"/>
        <end position="203"/>
    </location>
</feature>
<evidence type="ECO:0000259" key="7">
    <source>
        <dbReference type="Pfam" id="PF00892"/>
    </source>
</evidence>
<dbReference type="HOGENOM" id="CLU_033863_5_3_6"/>
<keyword evidence="8" id="KW-0614">Plasmid</keyword>
<evidence type="ECO:0000256" key="4">
    <source>
        <dbReference type="ARBA" id="ARBA00022989"/>
    </source>
</evidence>
<dbReference type="KEGG" id="yey:Y11_p0231"/>
<organism evidence="8 9">
    <name type="scientific">Yersinia enterocolitica subsp. palearctica serotype O:3 (strain DSM 13030 / CIP 106945 / Y11)</name>
    <dbReference type="NCBI Taxonomy" id="930944"/>
    <lineage>
        <taxon>Bacteria</taxon>
        <taxon>Pseudomonadati</taxon>
        <taxon>Pseudomonadota</taxon>
        <taxon>Gammaproteobacteria</taxon>
        <taxon>Enterobacterales</taxon>
        <taxon>Yersiniaceae</taxon>
        <taxon>Yersinia</taxon>
    </lineage>
</organism>